<dbReference type="OrthoDB" id="1938625at2759"/>
<proteinExistence type="predicted"/>
<gene>
    <name evidence="1" type="ORF">CQW23_12271</name>
</gene>
<comment type="caution">
    <text evidence="1">The sequence shown here is derived from an EMBL/GenBank/DDBJ whole genome shotgun (WGS) entry which is preliminary data.</text>
</comment>
<protein>
    <submittedName>
        <fullName evidence="1">Uncharacterized protein</fullName>
    </submittedName>
</protein>
<reference evidence="1 2" key="1">
    <citation type="journal article" date="2017" name="Genome Biol.">
        <title>New reference genome sequences of hot pepper reveal the massive evolution of plant disease-resistance genes by retroduplication.</title>
        <authorList>
            <person name="Kim S."/>
            <person name="Park J."/>
            <person name="Yeom S.I."/>
            <person name="Kim Y.M."/>
            <person name="Seo E."/>
            <person name="Kim K.T."/>
            <person name="Kim M.S."/>
            <person name="Lee J.M."/>
            <person name="Cheong K."/>
            <person name="Shin H.S."/>
            <person name="Kim S.B."/>
            <person name="Han K."/>
            <person name="Lee J."/>
            <person name="Park M."/>
            <person name="Lee H.A."/>
            <person name="Lee H.Y."/>
            <person name="Lee Y."/>
            <person name="Oh S."/>
            <person name="Lee J.H."/>
            <person name="Choi E."/>
            <person name="Choi E."/>
            <person name="Lee S.E."/>
            <person name="Jeon J."/>
            <person name="Kim H."/>
            <person name="Choi G."/>
            <person name="Song H."/>
            <person name="Lee J."/>
            <person name="Lee S.C."/>
            <person name="Kwon J.K."/>
            <person name="Lee H.Y."/>
            <person name="Koo N."/>
            <person name="Hong Y."/>
            <person name="Kim R.W."/>
            <person name="Kang W.H."/>
            <person name="Huh J.H."/>
            <person name="Kang B.C."/>
            <person name="Yang T.J."/>
            <person name="Lee Y.H."/>
            <person name="Bennetzen J.L."/>
            <person name="Choi D."/>
        </authorList>
    </citation>
    <scope>NUCLEOTIDE SEQUENCE [LARGE SCALE GENOMIC DNA]</scope>
    <source>
        <strain evidence="2">cv. PBC81</strain>
    </source>
</reference>
<organism evidence="1 2">
    <name type="scientific">Capsicum baccatum</name>
    <name type="common">Peruvian pepper</name>
    <dbReference type="NCBI Taxonomy" id="33114"/>
    <lineage>
        <taxon>Eukaryota</taxon>
        <taxon>Viridiplantae</taxon>
        <taxon>Streptophyta</taxon>
        <taxon>Embryophyta</taxon>
        <taxon>Tracheophyta</taxon>
        <taxon>Spermatophyta</taxon>
        <taxon>Magnoliopsida</taxon>
        <taxon>eudicotyledons</taxon>
        <taxon>Gunneridae</taxon>
        <taxon>Pentapetalae</taxon>
        <taxon>asterids</taxon>
        <taxon>lamiids</taxon>
        <taxon>Solanales</taxon>
        <taxon>Solanaceae</taxon>
        <taxon>Solanoideae</taxon>
        <taxon>Capsiceae</taxon>
        <taxon>Capsicum</taxon>
    </lineage>
</organism>
<keyword evidence="2" id="KW-1185">Reference proteome</keyword>
<accession>A0A2G2WS48</accession>
<name>A0A2G2WS48_CAPBA</name>
<evidence type="ECO:0000313" key="2">
    <source>
        <dbReference type="Proteomes" id="UP000224567"/>
    </source>
</evidence>
<sequence length="157" mass="17829">MKPEISTIRNLGKICVPKDEGGISIRNMHDISKTLVIKRWGRVNAREVVEPSTFWTINSGSCDMVGQLVRKRALGILYPDHVHNNNAKVMDYIDGDNQNMDKLREDLPERIVLYIANIPIGDANENDCALWNITVTTRDYPWSPHGAYDPERPQANT</sequence>
<evidence type="ECO:0000313" key="1">
    <source>
        <dbReference type="EMBL" id="PHT48063.1"/>
    </source>
</evidence>
<dbReference type="AlphaFoldDB" id="A0A2G2WS48"/>
<dbReference type="EMBL" id="MLFT02000005">
    <property type="protein sequence ID" value="PHT48063.1"/>
    <property type="molecule type" value="Genomic_DNA"/>
</dbReference>
<reference evidence="2" key="2">
    <citation type="journal article" date="2017" name="J. Anim. Genet.">
        <title>Multiple reference genome sequences of hot pepper reveal the massive evolution of plant disease resistance genes by retroduplication.</title>
        <authorList>
            <person name="Kim S."/>
            <person name="Park J."/>
            <person name="Yeom S.-I."/>
            <person name="Kim Y.-M."/>
            <person name="Seo E."/>
            <person name="Kim K.-T."/>
            <person name="Kim M.-S."/>
            <person name="Lee J.M."/>
            <person name="Cheong K."/>
            <person name="Shin H.-S."/>
            <person name="Kim S.-B."/>
            <person name="Han K."/>
            <person name="Lee J."/>
            <person name="Park M."/>
            <person name="Lee H.-A."/>
            <person name="Lee H.-Y."/>
            <person name="Lee Y."/>
            <person name="Oh S."/>
            <person name="Lee J.H."/>
            <person name="Choi E."/>
            <person name="Choi E."/>
            <person name="Lee S.E."/>
            <person name="Jeon J."/>
            <person name="Kim H."/>
            <person name="Choi G."/>
            <person name="Song H."/>
            <person name="Lee J."/>
            <person name="Lee S.-C."/>
            <person name="Kwon J.-K."/>
            <person name="Lee H.-Y."/>
            <person name="Koo N."/>
            <person name="Hong Y."/>
            <person name="Kim R.W."/>
            <person name="Kang W.-H."/>
            <person name="Huh J.H."/>
            <person name="Kang B.-C."/>
            <person name="Yang T.-J."/>
            <person name="Lee Y.-H."/>
            <person name="Bennetzen J.L."/>
            <person name="Choi D."/>
        </authorList>
    </citation>
    <scope>NUCLEOTIDE SEQUENCE [LARGE SCALE GENOMIC DNA]</scope>
    <source>
        <strain evidence="2">cv. PBC81</strain>
    </source>
</reference>
<dbReference type="Proteomes" id="UP000224567">
    <property type="component" value="Unassembled WGS sequence"/>
</dbReference>